<dbReference type="EMBL" id="JOUE01000006">
    <property type="protein sequence ID" value="KFJ42022.1"/>
    <property type="molecule type" value="Genomic_DNA"/>
</dbReference>
<gene>
    <name evidence="9" type="ORF">DR78_108</name>
</gene>
<protein>
    <submittedName>
        <fullName evidence="9">MFS transporter, sugar porter family protein</fullName>
    </submittedName>
</protein>
<accession>A0AAW3D9L1</accession>
<feature type="transmembrane region" description="Helical" evidence="7">
    <location>
        <begin position="101"/>
        <end position="123"/>
    </location>
</feature>
<evidence type="ECO:0000256" key="6">
    <source>
        <dbReference type="ARBA" id="ARBA00023136"/>
    </source>
</evidence>
<dbReference type="InterPro" id="IPR003663">
    <property type="entry name" value="Sugar/inositol_transpt"/>
</dbReference>
<evidence type="ECO:0000259" key="8">
    <source>
        <dbReference type="PROSITE" id="PS50850"/>
    </source>
</evidence>
<feature type="transmembrane region" description="Helical" evidence="7">
    <location>
        <begin position="49"/>
        <end position="70"/>
    </location>
</feature>
<evidence type="ECO:0000313" key="9">
    <source>
        <dbReference type="EMBL" id="KFJ42022.1"/>
    </source>
</evidence>
<keyword evidence="4 7" id="KW-0812">Transmembrane</keyword>
<dbReference type="PROSITE" id="PS00216">
    <property type="entry name" value="SUGAR_TRANSPORT_1"/>
    <property type="match status" value="1"/>
</dbReference>
<evidence type="ECO:0000313" key="10">
    <source>
        <dbReference type="Proteomes" id="UP000029117"/>
    </source>
</evidence>
<feature type="transmembrane region" description="Helical" evidence="7">
    <location>
        <begin position="324"/>
        <end position="350"/>
    </location>
</feature>
<feature type="transmembrane region" description="Helical" evidence="7">
    <location>
        <begin position="77"/>
        <end position="95"/>
    </location>
</feature>
<feature type="transmembrane region" description="Helical" evidence="7">
    <location>
        <begin position="490"/>
        <end position="511"/>
    </location>
</feature>
<dbReference type="RefSeq" id="WP_035736210.1">
    <property type="nucleotide sequence ID" value="NZ_JACTRV010000002.1"/>
</dbReference>
<sequence>MKEANKLKVFMIIFFSAMGGMLYGYDIGIIGGALPFIKLDLGMTATQESFLGGSVLFGGAFAILIGGILADIFGRKNVITASGLIFIASVFMIYSAESYHFLLFSRLVQGIAVGFISITVPLYLTESVPSLIRGLAVTCFQLFLTAGILISVAVSLPFITKNVPLIDTHTVTLNGHEYDFKGVPVSISKDIKLDEKVPVDVPSAEAILSEAPYTLKEQLLANQVNIDKSITLENVPVLNGEQGNWRVMFSTALIPGLIVFIGGFLLIKSPRWLIMKNREQEAEKILSETIGVDAAKQQMQEVKALIEKTKNEGSLLSSLTKRHYLAPILIVFSLAILNQMAGINSILQYAPTMLKQTGLGSVYVAVIGGVVITGINFLTTALAVIIADKMERKFVITFGTLMVSIVLLTLAVLMYTMPDTSAKGMALLIGFILYIFFFAIGPGSYIWVIMSELLPTNIRSKGLAVALFLNSMASAILASSVMPITQYFNGNYGVILGVCGICTLVYSFIAFKFVPKTNGRTLEEIEQGFIK</sequence>
<evidence type="ECO:0000256" key="3">
    <source>
        <dbReference type="ARBA" id="ARBA00022448"/>
    </source>
</evidence>
<dbReference type="GO" id="GO:0016020">
    <property type="term" value="C:membrane"/>
    <property type="evidence" value="ECO:0007669"/>
    <property type="project" value="UniProtKB-SubCell"/>
</dbReference>
<evidence type="ECO:0000256" key="1">
    <source>
        <dbReference type="ARBA" id="ARBA00004141"/>
    </source>
</evidence>
<evidence type="ECO:0000256" key="4">
    <source>
        <dbReference type="ARBA" id="ARBA00022692"/>
    </source>
</evidence>
<dbReference type="InterPro" id="IPR005829">
    <property type="entry name" value="Sugar_transporter_CS"/>
</dbReference>
<dbReference type="PANTHER" id="PTHR48020:SF12">
    <property type="entry name" value="PROTON MYO-INOSITOL COTRANSPORTER"/>
    <property type="match status" value="1"/>
</dbReference>
<evidence type="ECO:0000256" key="7">
    <source>
        <dbReference type="SAM" id="Phobius"/>
    </source>
</evidence>
<dbReference type="InterPro" id="IPR036259">
    <property type="entry name" value="MFS_trans_sf"/>
</dbReference>
<feature type="transmembrane region" description="Helical" evidence="7">
    <location>
        <begin position="247"/>
        <end position="267"/>
    </location>
</feature>
<dbReference type="Gene3D" id="1.20.1250.20">
    <property type="entry name" value="MFS general substrate transporter like domains"/>
    <property type="match status" value="1"/>
</dbReference>
<feature type="transmembrane region" description="Helical" evidence="7">
    <location>
        <begin position="135"/>
        <end position="159"/>
    </location>
</feature>
<dbReference type="GO" id="GO:0022857">
    <property type="term" value="F:transmembrane transporter activity"/>
    <property type="evidence" value="ECO:0007669"/>
    <property type="project" value="InterPro"/>
</dbReference>
<evidence type="ECO:0000256" key="2">
    <source>
        <dbReference type="ARBA" id="ARBA00010992"/>
    </source>
</evidence>
<keyword evidence="3" id="KW-0813">Transport</keyword>
<dbReference type="AlphaFoldDB" id="A0AAW3D9L1"/>
<comment type="caution">
    <text evidence="9">The sequence shown here is derived from an EMBL/GenBank/DDBJ whole genome shotgun (WGS) entry which is preliminary data.</text>
</comment>
<dbReference type="PROSITE" id="PS50850">
    <property type="entry name" value="MFS"/>
    <property type="match status" value="1"/>
</dbReference>
<feature type="transmembrane region" description="Helical" evidence="7">
    <location>
        <begin position="394"/>
        <end position="415"/>
    </location>
</feature>
<dbReference type="InterPro" id="IPR005828">
    <property type="entry name" value="MFS_sugar_transport-like"/>
</dbReference>
<feature type="transmembrane region" description="Helical" evidence="7">
    <location>
        <begin position="12"/>
        <end position="37"/>
    </location>
</feature>
<evidence type="ECO:0000256" key="5">
    <source>
        <dbReference type="ARBA" id="ARBA00022989"/>
    </source>
</evidence>
<dbReference type="PRINTS" id="PR00171">
    <property type="entry name" value="SUGRTRNSPORT"/>
</dbReference>
<dbReference type="InterPro" id="IPR020846">
    <property type="entry name" value="MFS_dom"/>
</dbReference>
<dbReference type="PROSITE" id="PS00217">
    <property type="entry name" value="SUGAR_TRANSPORT_2"/>
    <property type="match status" value="1"/>
</dbReference>
<proteinExistence type="inferred from homology"/>
<dbReference type="InterPro" id="IPR050814">
    <property type="entry name" value="Myo-inositol_Transporter"/>
</dbReference>
<comment type="subcellular location">
    <subcellularLocation>
        <location evidence="1">Membrane</location>
        <topology evidence="1">Multi-pass membrane protein</topology>
    </subcellularLocation>
</comment>
<dbReference type="Proteomes" id="UP000029117">
    <property type="component" value="Unassembled WGS sequence"/>
</dbReference>
<reference evidence="9 10" key="1">
    <citation type="submission" date="2014-04" db="EMBL/GenBank/DDBJ databases">
        <authorList>
            <person name="Bishop-Lilly K.A."/>
            <person name="Broomall S.M."/>
            <person name="Chain P.S."/>
            <person name="Chertkov O."/>
            <person name="Coyne S.R."/>
            <person name="Daligault H.E."/>
            <person name="Davenport K.W."/>
            <person name="Erkkila T."/>
            <person name="Frey K.G."/>
            <person name="Gibbons H.S."/>
            <person name="Gu W."/>
            <person name="Jaissle J."/>
            <person name="Johnson S.L."/>
            <person name="Koroleva G.I."/>
            <person name="Ladner J.T."/>
            <person name="Lo C.-C."/>
            <person name="Minogue T.D."/>
            <person name="Munk C."/>
            <person name="Palacios G.F."/>
            <person name="Redden C.L."/>
            <person name="Rosenzweig C.N."/>
            <person name="Scholz M.B."/>
            <person name="Teshima H."/>
            <person name="Xu Y."/>
        </authorList>
    </citation>
    <scope>NUCLEOTIDE SEQUENCE [LARGE SCALE GENOMIC DNA]</scope>
    <source>
        <strain evidence="9 10">FAJ</strain>
    </source>
</reference>
<keyword evidence="5 7" id="KW-1133">Transmembrane helix</keyword>
<keyword evidence="6 7" id="KW-0472">Membrane</keyword>
<organism evidence="9 10">
    <name type="scientific">Francisella philomiragia</name>
    <dbReference type="NCBI Taxonomy" id="28110"/>
    <lineage>
        <taxon>Bacteria</taxon>
        <taxon>Pseudomonadati</taxon>
        <taxon>Pseudomonadota</taxon>
        <taxon>Gammaproteobacteria</taxon>
        <taxon>Thiotrichales</taxon>
        <taxon>Francisellaceae</taxon>
        <taxon>Francisella</taxon>
    </lineage>
</organism>
<comment type="similarity">
    <text evidence="2">Belongs to the major facilitator superfamily. Sugar transporter (TC 2.A.1.1) family.</text>
</comment>
<dbReference type="PANTHER" id="PTHR48020">
    <property type="entry name" value="PROTON MYO-INOSITOL COTRANSPORTER"/>
    <property type="match status" value="1"/>
</dbReference>
<feature type="transmembrane region" description="Helical" evidence="7">
    <location>
        <begin position="362"/>
        <end position="387"/>
    </location>
</feature>
<dbReference type="Pfam" id="PF00083">
    <property type="entry name" value="Sugar_tr"/>
    <property type="match status" value="2"/>
</dbReference>
<dbReference type="SUPFAM" id="SSF103473">
    <property type="entry name" value="MFS general substrate transporter"/>
    <property type="match status" value="1"/>
</dbReference>
<feature type="domain" description="Major facilitator superfamily (MFS) profile" evidence="8">
    <location>
        <begin position="12"/>
        <end position="518"/>
    </location>
</feature>
<feature type="transmembrane region" description="Helical" evidence="7">
    <location>
        <begin position="462"/>
        <end position="484"/>
    </location>
</feature>
<name>A0AAW3D9L1_9GAMM</name>
<feature type="transmembrane region" description="Helical" evidence="7">
    <location>
        <begin position="427"/>
        <end position="450"/>
    </location>
</feature>